<dbReference type="InterPro" id="IPR058245">
    <property type="entry name" value="NreC/VraR/RcsB-like_REC"/>
</dbReference>
<gene>
    <name evidence="4" type="ORF">LPB303_01575</name>
</gene>
<protein>
    <recommendedName>
        <fullName evidence="3">Response regulatory domain-containing protein</fullName>
    </recommendedName>
</protein>
<evidence type="ECO:0000313" key="4">
    <source>
        <dbReference type="EMBL" id="OAD46651.1"/>
    </source>
</evidence>
<evidence type="ECO:0000256" key="1">
    <source>
        <dbReference type="ARBA" id="ARBA00022553"/>
    </source>
</evidence>
<keyword evidence="1 2" id="KW-0597">Phosphoprotein</keyword>
<dbReference type="PROSITE" id="PS50110">
    <property type="entry name" value="RESPONSE_REGULATORY"/>
    <property type="match status" value="1"/>
</dbReference>
<dbReference type="Proteomes" id="UP000076923">
    <property type="component" value="Unassembled WGS sequence"/>
</dbReference>
<dbReference type="CDD" id="cd17535">
    <property type="entry name" value="REC_NarL-like"/>
    <property type="match status" value="1"/>
</dbReference>
<dbReference type="Gene3D" id="3.40.50.2300">
    <property type="match status" value="1"/>
</dbReference>
<dbReference type="SUPFAM" id="SSF52172">
    <property type="entry name" value="CheY-like"/>
    <property type="match status" value="1"/>
</dbReference>
<dbReference type="AlphaFoldDB" id="A0A176TG81"/>
<dbReference type="InterPro" id="IPR011006">
    <property type="entry name" value="CheY-like_superfamily"/>
</dbReference>
<dbReference type="PANTHER" id="PTHR44591:SF3">
    <property type="entry name" value="RESPONSE REGULATORY DOMAIN-CONTAINING PROTEIN"/>
    <property type="match status" value="1"/>
</dbReference>
<dbReference type="RefSeq" id="WP_068447431.1">
    <property type="nucleotide sequence ID" value="NZ_CANKUV010000001.1"/>
</dbReference>
<dbReference type="InterPro" id="IPR001789">
    <property type="entry name" value="Sig_transdc_resp-reg_receiver"/>
</dbReference>
<dbReference type="InterPro" id="IPR050595">
    <property type="entry name" value="Bact_response_regulator"/>
</dbReference>
<dbReference type="Pfam" id="PF00072">
    <property type="entry name" value="Response_reg"/>
    <property type="match status" value="1"/>
</dbReference>
<sequence length="120" mass="13824">MKETFLNLLIVEDNPFIGKNILDAAKEIDRLKDIYITKSLQEAISIFNKTNFDLIVLDLKLPDGNGIELLRILQENKKETKVFVFSISTELRKTCFKYGAFAFFDKAKDFDELIEAIKNA</sequence>
<dbReference type="PANTHER" id="PTHR44591">
    <property type="entry name" value="STRESS RESPONSE REGULATOR PROTEIN 1"/>
    <property type="match status" value="1"/>
</dbReference>
<dbReference type="EMBL" id="LVWE01000002">
    <property type="protein sequence ID" value="OAD46651.1"/>
    <property type="molecule type" value="Genomic_DNA"/>
</dbReference>
<proteinExistence type="predicted"/>
<evidence type="ECO:0000256" key="2">
    <source>
        <dbReference type="PROSITE-ProRule" id="PRU00169"/>
    </source>
</evidence>
<feature type="modified residue" description="4-aspartylphosphate" evidence="2">
    <location>
        <position position="58"/>
    </location>
</feature>
<reference evidence="4" key="1">
    <citation type="submission" date="2016-02" db="EMBL/GenBank/DDBJ databases">
        <title>Draft genome sequence of Polaribacter atrinae KACC17473.</title>
        <authorList>
            <person name="Shin S.-K."/>
            <person name="Yi H."/>
        </authorList>
    </citation>
    <scope>NUCLEOTIDE SEQUENCE [LARGE SCALE GENOMIC DNA]</scope>
    <source>
        <strain evidence="4">KACC 17473</strain>
    </source>
</reference>
<organism evidence="4 5">
    <name type="scientific">Polaribacter atrinae</name>
    <dbReference type="NCBI Taxonomy" id="1333662"/>
    <lineage>
        <taxon>Bacteria</taxon>
        <taxon>Pseudomonadati</taxon>
        <taxon>Bacteroidota</taxon>
        <taxon>Flavobacteriia</taxon>
        <taxon>Flavobacteriales</taxon>
        <taxon>Flavobacteriaceae</taxon>
    </lineage>
</organism>
<feature type="domain" description="Response regulatory" evidence="3">
    <location>
        <begin position="7"/>
        <end position="120"/>
    </location>
</feature>
<name>A0A176TG81_9FLAO</name>
<dbReference type="GO" id="GO:0000160">
    <property type="term" value="P:phosphorelay signal transduction system"/>
    <property type="evidence" value="ECO:0007669"/>
    <property type="project" value="InterPro"/>
</dbReference>
<dbReference type="STRING" id="1333662.LPB303_01575"/>
<keyword evidence="5" id="KW-1185">Reference proteome</keyword>
<comment type="caution">
    <text evidence="4">The sequence shown here is derived from an EMBL/GenBank/DDBJ whole genome shotgun (WGS) entry which is preliminary data.</text>
</comment>
<evidence type="ECO:0000259" key="3">
    <source>
        <dbReference type="PROSITE" id="PS50110"/>
    </source>
</evidence>
<dbReference type="SMART" id="SM00448">
    <property type="entry name" value="REC"/>
    <property type="match status" value="1"/>
</dbReference>
<accession>A0A176TG81</accession>
<evidence type="ECO:0000313" key="5">
    <source>
        <dbReference type="Proteomes" id="UP000076923"/>
    </source>
</evidence>